<dbReference type="Gene3D" id="3.40.50.10860">
    <property type="entry name" value="Leucine Dehydrogenase, chain A, domain 1"/>
    <property type="match status" value="1"/>
</dbReference>
<dbReference type="EMBL" id="CAADFP010000020">
    <property type="protein sequence ID" value="VFK25267.1"/>
    <property type="molecule type" value="Genomic_DNA"/>
</dbReference>
<dbReference type="GO" id="GO:0009073">
    <property type="term" value="P:aromatic amino acid family biosynthetic process"/>
    <property type="evidence" value="ECO:0007669"/>
    <property type="project" value="UniProtKB-KW"/>
</dbReference>
<feature type="domain" description="Quinate/shikimate 5-dehydrogenase/glutamyl-tRNA reductase" evidence="9">
    <location>
        <begin position="139"/>
        <end position="216"/>
    </location>
</feature>
<dbReference type="InterPro" id="IPR011342">
    <property type="entry name" value="Shikimate_DH"/>
</dbReference>
<accession>A0A450X7H8</accession>
<keyword evidence="3 8" id="KW-0028">Amino-acid biosynthesis</keyword>
<dbReference type="GO" id="GO:0005829">
    <property type="term" value="C:cytosol"/>
    <property type="evidence" value="ECO:0007669"/>
    <property type="project" value="TreeGrafter"/>
</dbReference>
<dbReference type="PANTHER" id="PTHR21089:SF1">
    <property type="entry name" value="BIFUNCTIONAL 3-DEHYDROQUINATE DEHYDRATASE_SHIKIMATE DEHYDROGENASE, CHLOROPLASTIC"/>
    <property type="match status" value="1"/>
</dbReference>
<keyword evidence="5 8" id="KW-0560">Oxidoreductase</keyword>
<evidence type="ECO:0000256" key="7">
    <source>
        <dbReference type="ARBA" id="ARBA00049442"/>
    </source>
</evidence>
<dbReference type="AlphaFoldDB" id="A0A450X7H8"/>
<feature type="binding site" evidence="8">
    <location>
        <position position="124"/>
    </location>
    <ligand>
        <name>shikimate</name>
        <dbReference type="ChEBI" id="CHEBI:36208"/>
    </ligand>
</feature>
<comment type="pathway">
    <text evidence="1 8">Metabolic intermediate biosynthesis; chorismate biosynthesis; chorismate from D-erythrose 4-phosphate and phosphoenolpyruvate: step 4/7.</text>
</comment>
<dbReference type="GO" id="GO:0009423">
    <property type="term" value="P:chorismate biosynthetic process"/>
    <property type="evidence" value="ECO:0007669"/>
    <property type="project" value="UniProtKB-UniRule"/>
</dbReference>
<dbReference type="EC" id="1.1.1.25" evidence="2 8"/>
<feature type="binding site" evidence="8">
    <location>
        <begin position="36"/>
        <end position="38"/>
    </location>
    <ligand>
        <name>shikimate</name>
        <dbReference type="ChEBI" id="CHEBI:36208"/>
    </ligand>
</feature>
<dbReference type="NCBIfam" id="TIGR00507">
    <property type="entry name" value="aroE"/>
    <property type="match status" value="1"/>
</dbReference>
<comment type="caution">
    <text evidence="8">Lacks conserved residue(s) required for the propagation of feature annotation.</text>
</comment>
<keyword evidence="4 8" id="KW-0521">NADP</keyword>
<dbReference type="HAMAP" id="MF_00222">
    <property type="entry name" value="Shikimate_DH_AroE"/>
    <property type="match status" value="1"/>
</dbReference>
<dbReference type="InterPro" id="IPR022893">
    <property type="entry name" value="Shikimate_DH_fam"/>
</dbReference>
<dbReference type="GO" id="GO:0050661">
    <property type="term" value="F:NADP binding"/>
    <property type="evidence" value="ECO:0007669"/>
    <property type="project" value="InterPro"/>
</dbReference>
<dbReference type="InterPro" id="IPR036291">
    <property type="entry name" value="NAD(P)-bd_dom_sf"/>
</dbReference>
<dbReference type="SUPFAM" id="SSF51735">
    <property type="entry name" value="NAD(P)-binding Rossmann-fold domains"/>
    <property type="match status" value="1"/>
</dbReference>
<feature type="active site" description="Proton acceptor" evidence="8">
    <location>
        <position position="87"/>
    </location>
</feature>
<feature type="binding site" evidence="8">
    <location>
        <begin position="149"/>
        <end position="153"/>
    </location>
    <ligand>
        <name>NADP(+)</name>
        <dbReference type="ChEBI" id="CHEBI:58349"/>
    </ligand>
</feature>
<evidence type="ECO:0000313" key="12">
    <source>
        <dbReference type="EMBL" id="VFK08843.1"/>
    </source>
</evidence>
<comment type="function">
    <text evidence="8">Involved in the biosynthesis of the chorismate, which leads to the biosynthesis of aromatic amino acids. Catalyzes the reversible NADPH linked reduction of 3-dehydroshikimate (DHSA) to yield shikimate (SA).</text>
</comment>
<protein>
    <recommendedName>
        <fullName evidence="2 8">Shikimate dehydrogenase (NADP(+))</fullName>
        <shortName evidence="8">SDH</shortName>
        <ecNumber evidence="2 8">1.1.1.25</ecNumber>
    </recommendedName>
</protein>
<evidence type="ECO:0000256" key="1">
    <source>
        <dbReference type="ARBA" id="ARBA00004871"/>
    </source>
</evidence>
<dbReference type="InterPro" id="IPR006151">
    <property type="entry name" value="Shikm_DH/Glu-tRNA_Rdtase"/>
</dbReference>
<proteinExistence type="inferred from homology"/>
<dbReference type="PANTHER" id="PTHR21089">
    <property type="entry name" value="SHIKIMATE DEHYDROGENASE"/>
    <property type="match status" value="1"/>
</dbReference>
<evidence type="ECO:0000259" key="9">
    <source>
        <dbReference type="Pfam" id="PF01488"/>
    </source>
</evidence>
<feature type="binding site" evidence="8">
    <location>
        <begin position="173"/>
        <end position="178"/>
    </location>
    <ligand>
        <name>NADP(+)</name>
        <dbReference type="ChEBI" id="CHEBI:58349"/>
    </ligand>
</feature>
<comment type="similarity">
    <text evidence="8">Belongs to the shikimate dehydrogenase family.</text>
</comment>
<evidence type="ECO:0000256" key="2">
    <source>
        <dbReference type="ARBA" id="ARBA00012962"/>
    </source>
</evidence>
<evidence type="ECO:0000256" key="4">
    <source>
        <dbReference type="ARBA" id="ARBA00022857"/>
    </source>
</evidence>
<dbReference type="GO" id="GO:0019632">
    <property type="term" value="P:shikimate metabolic process"/>
    <property type="evidence" value="ECO:0007669"/>
    <property type="project" value="InterPro"/>
</dbReference>
<dbReference type="NCBIfam" id="NF001310">
    <property type="entry name" value="PRK00258.1-2"/>
    <property type="match status" value="1"/>
</dbReference>
<feature type="domain" description="SDH C-terminal" evidence="11">
    <location>
        <begin position="262"/>
        <end position="292"/>
    </location>
</feature>
<evidence type="ECO:0000256" key="3">
    <source>
        <dbReference type="ARBA" id="ARBA00022605"/>
    </source>
</evidence>
<reference evidence="13" key="1">
    <citation type="submission" date="2019-02" db="EMBL/GenBank/DDBJ databases">
        <authorList>
            <person name="Gruber-Vodicka R. H."/>
            <person name="Seah K. B. B."/>
        </authorList>
    </citation>
    <scope>NUCLEOTIDE SEQUENCE</scope>
    <source>
        <strain evidence="12">BECK_S312</strain>
        <strain evidence="13">BECK_S426</strain>
    </source>
</reference>
<gene>
    <name evidence="8" type="primary">aroE</name>
    <name evidence="12" type="ORF">BECKLPF1236A_GA0070988_1002117</name>
    <name evidence="13" type="ORF">BECKLPF1236C_GA0070990_1002017</name>
</gene>
<feature type="binding site" evidence="8">
    <location>
        <position position="239"/>
    </location>
    <ligand>
        <name>shikimate</name>
        <dbReference type="ChEBI" id="CHEBI:36208"/>
    </ligand>
</feature>
<dbReference type="InterPro" id="IPR013708">
    <property type="entry name" value="Shikimate_DH-bd_N"/>
</dbReference>
<dbReference type="CDD" id="cd01065">
    <property type="entry name" value="NAD_bind_Shikimate_DH"/>
    <property type="match status" value="1"/>
</dbReference>
<feature type="domain" description="Shikimate dehydrogenase substrate binding N-terminal" evidence="10">
    <location>
        <begin position="28"/>
        <end position="110"/>
    </location>
</feature>
<keyword evidence="6 8" id="KW-0057">Aromatic amino acid biosynthesis</keyword>
<dbReference type="SUPFAM" id="SSF53223">
    <property type="entry name" value="Aminoacid dehydrogenase-like, N-terminal domain"/>
    <property type="match status" value="1"/>
</dbReference>
<dbReference type="FunFam" id="3.40.50.10860:FF:000006">
    <property type="entry name" value="Shikimate dehydrogenase (NADP(+))"/>
    <property type="match status" value="1"/>
</dbReference>
<dbReference type="UniPathway" id="UPA00053">
    <property type="reaction ID" value="UER00087"/>
</dbReference>
<feature type="binding site" evidence="8">
    <location>
        <position position="237"/>
    </location>
    <ligand>
        <name>NADP(+)</name>
        <dbReference type="ChEBI" id="CHEBI:58349"/>
    </ligand>
</feature>
<feature type="binding site" evidence="8">
    <location>
        <position position="262"/>
    </location>
    <ligand>
        <name>NADP(+)</name>
        <dbReference type="ChEBI" id="CHEBI:58349"/>
    </ligand>
</feature>
<dbReference type="Pfam" id="PF18317">
    <property type="entry name" value="SDH_C"/>
    <property type="match status" value="1"/>
</dbReference>
<comment type="catalytic activity">
    <reaction evidence="7 8">
        <text>shikimate + NADP(+) = 3-dehydroshikimate + NADPH + H(+)</text>
        <dbReference type="Rhea" id="RHEA:17737"/>
        <dbReference type="ChEBI" id="CHEBI:15378"/>
        <dbReference type="ChEBI" id="CHEBI:16630"/>
        <dbReference type="ChEBI" id="CHEBI:36208"/>
        <dbReference type="ChEBI" id="CHEBI:57783"/>
        <dbReference type="ChEBI" id="CHEBI:58349"/>
        <dbReference type="EC" id="1.1.1.25"/>
    </reaction>
</comment>
<evidence type="ECO:0000256" key="8">
    <source>
        <dbReference type="HAMAP-Rule" id="MF_00222"/>
    </source>
</evidence>
<organism evidence="13">
    <name type="scientific">Candidatus Kentrum sp. LPFa</name>
    <dbReference type="NCBI Taxonomy" id="2126335"/>
    <lineage>
        <taxon>Bacteria</taxon>
        <taxon>Pseudomonadati</taxon>
        <taxon>Pseudomonadota</taxon>
        <taxon>Gammaproteobacteria</taxon>
        <taxon>Candidatus Kentrum</taxon>
    </lineage>
</organism>
<dbReference type="Pfam" id="PF01488">
    <property type="entry name" value="Shikimate_DH"/>
    <property type="match status" value="1"/>
</dbReference>
<comment type="subunit">
    <text evidence="8">Homodimer.</text>
</comment>
<dbReference type="EMBL" id="CAADFM010000021">
    <property type="protein sequence ID" value="VFK08843.1"/>
    <property type="molecule type" value="Genomic_DNA"/>
</dbReference>
<name>A0A450X7H8_9GAMM</name>
<dbReference type="FunFam" id="3.40.50.720:FF:000104">
    <property type="entry name" value="Shikimate dehydrogenase (NADP(+))"/>
    <property type="match status" value="1"/>
</dbReference>
<dbReference type="Gene3D" id="3.40.50.720">
    <property type="entry name" value="NAD(P)-binding Rossmann-like Domain"/>
    <property type="match status" value="1"/>
</dbReference>
<dbReference type="Pfam" id="PF08501">
    <property type="entry name" value="Shikimate_dh_N"/>
    <property type="match status" value="1"/>
</dbReference>
<evidence type="ECO:0000256" key="5">
    <source>
        <dbReference type="ARBA" id="ARBA00023002"/>
    </source>
</evidence>
<dbReference type="InterPro" id="IPR041121">
    <property type="entry name" value="SDH_C"/>
</dbReference>
<sequence length="296" mass="32043">MAKNTTNERLQFETLPMTGHPTADRYGVMGHPISHSKSPIIHARFAEQTGQSITYIAIHVLLGGFARAIADFLSEGGKGLSITIPFKEEARELVDALTPRARRANAVNTILFDESGKTVGDNTDGIGLIRDLQENRKMPVSGRRVLLLGAGGAARGIIGPLLDANPHTLVIANRTPEKAEELARRFARNGTVRGCGLADLESVSFDLIINATSASLAGEIPTIPDTVLRPNGWCYDLMYDISQPTAFVRWGEQRGASRAVDGLGMLVEQAAEAFYLWRGTRPRTAPVITALRDSSQ</sequence>
<dbReference type="InterPro" id="IPR046346">
    <property type="entry name" value="Aminoacid_DH-like_N_sf"/>
</dbReference>
<evidence type="ECO:0000313" key="13">
    <source>
        <dbReference type="EMBL" id="VFK25267.1"/>
    </source>
</evidence>
<evidence type="ECO:0000259" key="10">
    <source>
        <dbReference type="Pfam" id="PF08501"/>
    </source>
</evidence>
<feature type="binding site" evidence="8">
    <location>
        <position position="108"/>
    </location>
    <ligand>
        <name>shikimate</name>
        <dbReference type="ChEBI" id="CHEBI:36208"/>
    </ligand>
</feature>
<feature type="binding site" evidence="8">
    <location>
        <position position="83"/>
    </location>
    <ligand>
        <name>shikimate</name>
        <dbReference type="ChEBI" id="CHEBI:36208"/>
    </ligand>
</feature>
<feature type="binding site" evidence="8">
    <location>
        <position position="269"/>
    </location>
    <ligand>
        <name>shikimate</name>
        <dbReference type="ChEBI" id="CHEBI:36208"/>
    </ligand>
</feature>
<evidence type="ECO:0000259" key="11">
    <source>
        <dbReference type="Pfam" id="PF18317"/>
    </source>
</evidence>
<evidence type="ECO:0000256" key="6">
    <source>
        <dbReference type="ARBA" id="ARBA00023141"/>
    </source>
</evidence>
<dbReference type="GO" id="GO:0004764">
    <property type="term" value="F:shikimate 3-dehydrogenase (NADP+) activity"/>
    <property type="evidence" value="ECO:0007669"/>
    <property type="project" value="UniProtKB-UniRule"/>
</dbReference>
<dbReference type="GO" id="GO:0008652">
    <property type="term" value="P:amino acid biosynthetic process"/>
    <property type="evidence" value="ECO:0007669"/>
    <property type="project" value="UniProtKB-KW"/>
</dbReference>